<dbReference type="Proteomes" id="UP000199524">
    <property type="component" value="Chromosome I"/>
</dbReference>
<evidence type="ECO:0000313" key="2">
    <source>
        <dbReference type="Proteomes" id="UP000199524"/>
    </source>
</evidence>
<evidence type="ECO:0000313" key="1">
    <source>
        <dbReference type="EMBL" id="SDS50481.1"/>
    </source>
</evidence>
<accession>A0A1H1SRC8</accession>
<dbReference type="EMBL" id="LT629777">
    <property type="protein sequence ID" value="SDS50481.1"/>
    <property type="molecule type" value="Genomic_DNA"/>
</dbReference>
<protein>
    <submittedName>
        <fullName evidence="1">Uncharacterized protein</fullName>
    </submittedName>
</protein>
<dbReference type="GeneID" id="300206798"/>
<gene>
    <name evidence="1" type="ORF">SAMN05216598_1799</name>
</gene>
<keyword evidence="2" id="KW-1185">Reference proteome</keyword>
<dbReference type="RefSeq" id="WP_157696369.1">
    <property type="nucleotide sequence ID" value="NZ_LT629777.1"/>
</dbReference>
<proteinExistence type="predicted"/>
<name>A0A1H1SRC8_9PSED</name>
<organism evidence="1 2">
    <name type="scientific">Pseudomonas asplenii</name>
    <dbReference type="NCBI Taxonomy" id="53407"/>
    <lineage>
        <taxon>Bacteria</taxon>
        <taxon>Pseudomonadati</taxon>
        <taxon>Pseudomonadota</taxon>
        <taxon>Gammaproteobacteria</taxon>
        <taxon>Pseudomonadales</taxon>
        <taxon>Pseudomonadaceae</taxon>
        <taxon>Pseudomonas</taxon>
    </lineage>
</organism>
<sequence length="234" mass="25991">MKSQDILLLFKLISLEERLHGDVDKTIRLSSFPADKSQEPTILGGFIIHVAKRVDVYFPETLNWQGWDQELASNKAVSPDSYTVRSLAQSLSMSKSEVANSLTRSREIGLVTLGHESGLPIVNKRALLDIVTHAIKYIFPVKPGAVVRGIPTAFAAPILEGRLRSGGDMIPVWPDPQGNKKGQAIAPIYKTVPEAVKRDYLLYHYLALVDAIRLGSSRESAEANQLLRKWILHE</sequence>
<reference evidence="2" key="1">
    <citation type="submission" date="2016-10" db="EMBL/GenBank/DDBJ databases">
        <authorList>
            <person name="Varghese N."/>
            <person name="Submissions S."/>
        </authorList>
    </citation>
    <scope>NUCLEOTIDE SEQUENCE [LARGE SCALE GENOMIC DNA]</scope>
    <source>
        <strain evidence="2">ATCC 23835</strain>
    </source>
</reference>
<dbReference type="AlphaFoldDB" id="A0A1H1SRC8"/>